<dbReference type="OrthoDB" id="10255464at2759"/>
<dbReference type="VEuPathDB" id="AmoebaDB:NAEGRDRAFT_76543"/>
<evidence type="ECO:0000256" key="4">
    <source>
        <dbReference type="SAM" id="SignalP"/>
    </source>
</evidence>
<dbReference type="OMA" id="ELHQYIC"/>
<accession>D2VYJ8</accession>
<evidence type="ECO:0000313" key="6">
    <source>
        <dbReference type="EMBL" id="EFC35796.1"/>
    </source>
</evidence>
<keyword evidence="3" id="KW-0812">Transmembrane</keyword>
<feature type="transmembrane region" description="Helical" evidence="3">
    <location>
        <begin position="193"/>
        <end position="211"/>
    </location>
</feature>
<dbReference type="Pfam" id="PF03024">
    <property type="entry name" value="Folate_rec"/>
    <property type="match status" value="1"/>
</dbReference>
<keyword evidence="2" id="KW-1015">Disulfide bond</keyword>
<evidence type="ECO:0000256" key="3">
    <source>
        <dbReference type="SAM" id="Phobius"/>
    </source>
</evidence>
<dbReference type="InterPro" id="IPR018143">
    <property type="entry name" value="Folate_rcpt-like"/>
</dbReference>
<dbReference type="AlphaFoldDB" id="D2VYJ8"/>
<evidence type="ECO:0000256" key="2">
    <source>
        <dbReference type="ARBA" id="ARBA00023157"/>
    </source>
</evidence>
<evidence type="ECO:0000313" key="8">
    <source>
        <dbReference type="Proteomes" id="UP000006671"/>
    </source>
</evidence>
<dbReference type="GeneID" id="8857966"/>
<keyword evidence="8" id="KW-1185">Reference proteome</keyword>
<keyword evidence="3" id="KW-0472">Membrane</keyword>
<feature type="signal peptide" evidence="4">
    <location>
        <begin position="1"/>
        <end position="22"/>
    </location>
</feature>
<feature type="chain" id="PRO_5007650853" evidence="4">
    <location>
        <begin position="23"/>
        <end position="213"/>
    </location>
</feature>
<evidence type="ECO:0000259" key="5">
    <source>
        <dbReference type="Pfam" id="PF03024"/>
    </source>
</evidence>
<keyword evidence="1 4" id="KW-0732">Signal</keyword>
<sequence>MSHSSLIIFVLLLLFSAQFIQSEQTKDESINQLISACRGYIPSLPRELATCQWYNPNSCCTVDSSKKIKQGWESQSGRNSGSSNVTIPQFLVEAFAGGCLDELHQYICYLCSPGQTNFIEEKIQILGQKSILYLCSSFCDRLYSKCALVPVTNGKPVITSYASGKDFCESGLNDPSNQLQIKVRDANCFNNAGILKASVLVIVALLSAMLLTL</sequence>
<gene>
    <name evidence="7" type="ORF">NAEGRDRAFT_74146</name>
    <name evidence="6" type="ORF">NAEGRDRAFT_76543</name>
</gene>
<dbReference type="Proteomes" id="UP000006671">
    <property type="component" value="Unassembled WGS sequence"/>
</dbReference>
<proteinExistence type="predicted"/>
<organism evidence="8">
    <name type="scientific">Naegleria gruberi</name>
    <name type="common">Amoeba</name>
    <dbReference type="NCBI Taxonomy" id="5762"/>
    <lineage>
        <taxon>Eukaryota</taxon>
        <taxon>Discoba</taxon>
        <taxon>Heterolobosea</taxon>
        <taxon>Tetramitia</taxon>
        <taxon>Eutetramitia</taxon>
        <taxon>Vahlkampfiidae</taxon>
        <taxon>Naegleria</taxon>
    </lineage>
</organism>
<keyword evidence="3" id="KW-1133">Transmembrane helix</keyword>
<dbReference type="KEGG" id="ngr:NAEGRDRAFT_74146"/>
<evidence type="ECO:0000313" key="7">
    <source>
        <dbReference type="EMBL" id="EFC38125.1"/>
    </source>
</evidence>
<dbReference type="RefSeq" id="XP_002670869.1">
    <property type="nucleotide sequence ID" value="XM_002670823.1"/>
</dbReference>
<name>D2VYJ8_NAEGR</name>
<dbReference type="EMBL" id="GG738911">
    <property type="protein sequence ID" value="EFC38125.1"/>
    <property type="molecule type" value="Genomic_DNA"/>
</dbReference>
<dbReference type="EMBL" id="GG739023">
    <property type="protein sequence ID" value="EFC35796.1"/>
    <property type="molecule type" value="Genomic_DNA"/>
</dbReference>
<protein>
    <submittedName>
        <fullName evidence="7">Predicted protein</fullName>
    </submittedName>
</protein>
<reference evidence="7 8" key="1">
    <citation type="journal article" date="2010" name="Cell">
        <title>The genome of Naegleria gruberi illuminates early eukaryotic versatility.</title>
        <authorList>
            <person name="Fritz-Laylin L.K."/>
            <person name="Prochnik S.E."/>
            <person name="Ginger M.L."/>
            <person name="Dacks J.B."/>
            <person name="Carpenter M.L."/>
            <person name="Field M.C."/>
            <person name="Kuo A."/>
            <person name="Paredez A."/>
            <person name="Chapman J."/>
            <person name="Pham J."/>
            <person name="Shu S."/>
            <person name="Neupane R."/>
            <person name="Cipriano M."/>
            <person name="Mancuso J."/>
            <person name="Tu H."/>
            <person name="Salamov A."/>
            <person name="Lindquist E."/>
            <person name="Shapiro H."/>
            <person name="Lucas S."/>
            <person name="Grigoriev I.V."/>
            <person name="Cande W.Z."/>
            <person name="Fulton C."/>
            <person name="Rokhsar D.S."/>
            <person name="Dawson S.C."/>
        </authorList>
    </citation>
    <scope>NUCLEOTIDE SEQUENCE [LARGE SCALE GENOMIC DNA]</scope>
    <source>
        <strain evidence="7 8">NEG-M</strain>
    </source>
</reference>
<feature type="domain" description="Folate receptor-like" evidence="5">
    <location>
        <begin position="47"/>
        <end position="147"/>
    </location>
</feature>
<evidence type="ECO:0000256" key="1">
    <source>
        <dbReference type="ARBA" id="ARBA00022729"/>
    </source>
</evidence>